<reference evidence="3 4" key="1">
    <citation type="submission" date="2019-08" db="EMBL/GenBank/DDBJ databases">
        <title>Agrococcus lahaulensis sp. nov., isolated from a cold desert of the Indian Himalayas.</title>
        <authorList>
            <person name="Qu J.H."/>
        </authorList>
    </citation>
    <scope>NUCLEOTIDE SEQUENCE [LARGE SCALE GENOMIC DNA]</scope>
    <source>
        <strain evidence="3 4">NS18</strain>
    </source>
</reference>
<comment type="caution">
    <text evidence="3">The sequence shown here is derived from an EMBL/GenBank/DDBJ whole genome shotgun (WGS) entry which is preliminary data.</text>
</comment>
<evidence type="ECO:0000259" key="2">
    <source>
        <dbReference type="Pfam" id="PF10263"/>
    </source>
</evidence>
<keyword evidence="4" id="KW-1185">Reference proteome</keyword>
<evidence type="ECO:0000256" key="1">
    <source>
        <dbReference type="SAM" id="MobiDB-lite"/>
    </source>
</evidence>
<protein>
    <recommendedName>
        <fullName evidence="2">SprT-like domain-containing protein</fullName>
    </recommendedName>
</protein>
<evidence type="ECO:0000313" key="3">
    <source>
        <dbReference type="EMBL" id="KAA6436430.1"/>
    </source>
</evidence>
<gene>
    <name evidence="3" type="ORF">FQ330_03225</name>
</gene>
<evidence type="ECO:0000313" key="4">
    <source>
        <dbReference type="Proteomes" id="UP000323221"/>
    </source>
</evidence>
<dbReference type="EMBL" id="VOIR01000011">
    <property type="protein sequence ID" value="KAA6436430.1"/>
    <property type="molecule type" value="Genomic_DNA"/>
</dbReference>
<dbReference type="Proteomes" id="UP000323221">
    <property type="component" value="Unassembled WGS sequence"/>
</dbReference>
<feature type="region of interest" description="Disordered" evidence="1">
    <location>
        <begin position="1"/>
        <end position="35"/>
    </location>
</feature>
<dbReference type="InterPro" id="IPR006640">
    <property type="entry name" value="SprT-like_domain"/>
</dbReference>
<dbReference type="AlphaFoldDB" id="A0A5M8QN35"/>
<dbReference type="GO" id="GO:0006950">
    <property type="term" value="P:response to stress"/>
    <property type="evidence" value="ECO:0007669"/>
    <property type="project" value="UniProtKB-ARBA"/>
</dbReference>
<name>A0A5M8QN35_9MICO</name>
<feature type="domain" description="SprT-like" evidence="2">
    <location>
        <begin position="74"/>
        <end position="164"/>
    </location>
</feature>
<sequence length="247" mass="27529">MCRSKEQGGRRCPAGKRSRKQSVQASIRPTDIPATAPSQVTNARAVKLAALLSIPAEEWYEKPWKERKTIVEDVFHEARSLSGIRAEWGGWNRRQGSLGITKQTMTYWDQTPRTSIELSDTANRHTTPATFAKTIAHELAHARAGNRNGHNAKWAADFAAVNEELGLATEIHAVHRSDEVETAQWKKLQEEKAAKPPVWLGLCAQGHRFGAGRKVTRSHLCVKCLRAGHPRAEAAITYTRNINKETV</sequence>
<accession>A0A5M8QN35</accession>
<organism evidence="3 4">
    <name type="scientific">Agrococcus sediminis</name>
    <dbReference type="NCBI Taxonomy" id="2599924"/>
    <lineage>
        <taxon>Bacteria</taxon>
        <taxon>Bacillati</taxon>
        <taxon>Actinomycetota</taxon>
        <taxon>Actinomycetes</taxon>
        <taxon>Micrococcales</taxon>
        <taxon>Microbacteriaceae</taxon>
        <taxon>Agrococcus</taxon>
    </lineage>
</organism>
<dbReference type="Pfam" id="PF10263">
    <property type="entry name" value="SprT-like"/>
    <property type="match status" value="1"/>
</dbReference>
<proteinExistence type="predicted"/>